<dbReference type="HOGENOM" id="CLU_2813328_0_0_1"/>
<evidence type="ECO:0000256" key="1">
    <source>
        <dbReference type="SAM" id="MobiDB-lite"/>
    </source>
</evidence>
<feature type="compositionally biased region" description="Polar residues" evidence="1">
    <location>
        <begin position="20"/>
        <end position="37"/>
    </location>
</feature>
<protein>
    <submittedName>
        <fullName evidence="2">Uncharacterized protein</fullName>
    </submittedName>
</protein>
<keyword evidence="3" id="KW-1185">Reference proteome</keyword>
<name>G4U0U3_SERID</name>
<evidence type="ECO:0000313" key="2">
    <source>
        <dbReference type="EMBL" id="CCA77186.1"/>
    </source>
</evidence>
<gene>
    <name evidence="2" type="ORF">PIIN_11168</name>
</gene>
<sequence>MRAMAKLRQEQRRSGPTAPGSKTKSSRGISSVQNPERASSVDPDDNKEPQAAWNGGEQQAAACNSSE</sequence>
<feature type="region of interest" description="Disordered" evidence="1">
    <location>
        <begin position="1"/>
        <end position="67"/>
    </location>
</feature>
<comment type="caution">
    <text evidence="2">The sequence shown here is derived from an EMBL/GenBank/DDBJ whole genome shotgun (WGS) entry which is preliminary data.</text>
</comment>
<dbReference type="InParanoid" id="G4U0U3"/>
<dbReference type="Proteomes" id="UP000007148">
    <property type="component" value="Unassembled WGS sequence"/>
</dbReference>
<reference evidence="2 3" key="1">
    <citation type="journal article" date="2011" name="PLoS Pathog.">
        <title>Endophytic Life Strategies Decoded by Genome and Transcriptome Analyses of the Mutualistic Root Symbiont Piriformospora indica.</title>
        <authorList>
            <person name="Zuccaro A."/>
            <person name="Lahrmann U."/>
            <person name="Guldener U."/>
            <person name="Langen G."/>
            <person name="Pfiffi S."/>
            <person name="Biedenkopf D."/>
            <person name="Wong P."/>
            <person name="Samans B."/>
            <person name="Grimm C."/>
            <person name="Basiewicz M."/>
            <person name="Murat C."/>
            <person name="Martin F."/>
            <person name="Kogel K.H."/>
        </authorList>
    </citation>
    <scope>NUCLEOTIDE SEQUENCE [LARGE SCALE GENOMIC DNA]</scope>
    <source>
        <strain evidence="2 3">DSM 11827</strain>
    </source>
</reference>
<accession>G4U0U3</accession>
<organism evidence="2 3">
    <name type="scientific">Serendipita indica (strain DSM 11827)</name>
    <name type="common">Root endophyte fungus</name>
    <name type="synonym">Piriformospora indica</name>
    <dbReference type="NCBI Taxonomy" id="1109443"/>
    <lineage>
        <taxon>Eukaryota</taxon>
        <taxon>Fungi</taxon>
        <taxon>Dikarya</taxon>
        <taxon>Basidiomycota</taxon>
        <taxon>Agaricomycotina</taxon>
        <taxon>Agaricomycetes</taxon>
        <taxon>Sebacinales</taxon>
        <taxon>Serendipitaceae</taxon>
        <taxon>Serendipita</taxon>
    </lineage>
</organism>
<evidence type="ECO:0000313" key="3">
    <source>
        <dbReference type="Proteomes" id="UP000007148"/>
    </source>
</evidence>
<dbReference type="AlphaFoldDB" id="G4U0U3"/>
<dbReference type="EMBL" id="CAFZ01001347">
    <property type="protein sequence ID" value="CCA77186.1"/>
    <property type="molecule type" value="Genomic_DNA"/>
</dbReference>
<proteinExistence type="predicted"/>